<dbReference type="Proteomes" id="UP001595615">
    <property type="component" value="Unassembled WGS sequence"/>
</dbReference>
<comment type="similarity">
    <text evidence="1">Belongs to the LysR transcriptional regulatory family.</text>
</comment>
<sequence length="181" mass="20319">MFAEDGFVDLAEGGFDAGIRLGEYLQADMVAVRLTAPFRFLVAGTPAYFEKHGRPERPSDLRRMPCVRYRQMRGTIPNWSFVDGNRPIEVAVNGPVIVNDLTAAMATMLQDIALVHVAEPLVEEGIAKGEIETVLDDYAASSPGIYLYYPGRAQMLPKLRAFIDYIRENQPPEKVLERYRP</sequence>
<dbReference type="RefSeq" id="WP_380857882.1">
    <property type="nucleotide sequence ID" value="NZ_JBHRXV010000003.1"/>
</dbReference>
<dbReference type="SUPFAM" id="SSF53850">
    <property type="entry name" value="Periplasmic binding protein-like II"/>
    <property type="match status" value="1"/>
</dbReference>
<dbReference type="EMBL" id="JBHRXV010000003">
    <property type="protein sequence ID" value="MFC3711762.1"/>
    <property type="molecule type" value="Genomic_DNA"/>
</dbReference>
<keyword evidence="4" id="KW-1185">Reference proteome</keyword>
<dbReference type="Pfam" id="PF03466">
    <property type="entry name" value="LysR_substrate"/>
    <property type="match status" value="1"/>
</dbReference>
<dbReference type="InterPro" id="IPR058163">
    <property type="entry name" value="LysR-type_TF_proteobact-type"/>
</dbReference>
<comment type="caution">
    <text evidence="3">The sequence shown here is derived from an EMBL/GenBank/DDBJ whole genome shotgun (WGS) entry which is preliminary data.</text>
</comment>
<evidence type="ECO:0000313" key="3">
    <source>
        <dbReference type="EMBL" id="MFC3711762.1"/>
    </source>
</evidence>
<gene>
    <name evidence="3" type="ORF">ACFOMD_04220</name>
</gene>
<protein>
    <submittedName>
        <fullName evidence="3">LysR substrate-binding domain-containing protein</fullName>
    </submittedName>
</protein>
<dbReference type="Gene3D" id="3.40.190.10">
    <property type="entry name" value="Periplasmic binding protein-like II"/>
    <property type="match status" value="2"/>
</dbReference>
<evidence type="ECO:0000259" key="2">
    <source>
        <dbReference type="Pfam" id="PF03466"/>
    </source>
</evidence>
<evidence type="ECO:0000313" key="4">
    <source>
        <dbReference type="Proteomes" id="UP001595615"/>
    </source>
</evidence>
<name>A0ABV7X6W7_9SPHN</name>
<feature type="domain" description="LysR substrate-binding" evidence="2">
    <location>
        <begin position="7"/>
        <end position="169"/>
    </location>
</feature>
<accession>A0ABV7X6W7</accession>
<evidence type="ECO:0000256" key="1">
    <source>
        <dbReference type="ARBA" id="ARBA00009437"/>
    </source>
</evidence>
<dbReference type="PANTHER" id="PTHR30537:SF5">
    <property type="entry name" value="HTH-TYPE TRANSCRIPTIONAL ACTIVATOR TTDR-RELATED"/>
    <property type="match status" value="1"/>
</dbReference>
<reference evidence="4" key="1">
    <citation type="journal article" date="2019" name="Int. J. Syst. Evol. Microbiol.">
        <title>The Global Catalogue of Microorganisms (GCM) 10K type strain sequencing project: providing services to taxonomists for standard genome sequencing and annotation.</title>
        <authorList>
            <consortium name="The Broad Institute Genomics Platform"/>
            <consortium name="The Broad Institute Genome Sequencing Center for Infectious Disease"/>
            <person name="Wu L."/>
            <person name="Ma J."/>
        </authorList>
    </citation>
    <scope>NUCLEOTIDE SEQUENCE [LARGE SCALE GENOMIC DNA]</scope>
    <source>
        <strain evidence="4">KCTC 42644</strain>
    </source>
</reference>
<dbReference type="PANTHER" id="PTHR30537">
    <property type="entry name" value="HTH-TYPE TRANSCRIPTIONAL REGULATOR"/>
    <property type="match status" value="1"/>
</dbReference>
<organism evidence="3 4">
    <name type="scientific">Sphingoaurantiacus capsulatus</name>
    <dbReference type="NCBI Taxonomy" id="1771310"/>
    <lineage>
        <taxon>Bacteria</taxon>
        <taxon>Pseudomonadati</taxon>
        <taxon>Pseudomonadota</taxon>
        <taxon>Alphaproteobacteria</taxon>
        <taxon>Sphingomonadales</taxon>
        <taxon>Sphingosinicellaceae</taxon>
        <taxon>Sphingoaurantiacus</taxon>
    </lineage>
</organism>
<proteinExistence type="inferred from homology"/>
<dbReference type="InterPro" id="IPR005119">
    <property type="entry name" value="LysR_subst-bd"/>
</dbReference>